<dbReference type="RefSeq" id="WP_157889880.1">
    <property type="nucleotide sequence ID" value="NZ_CP015220.1"/>
</dbReference>
<evidence type="ECO:0000256" key="1">
    <source>
        <dbReference type="ARBA" id="ARBA00006484"/>
    </source>
</evidence>
<organism evidence="3 4">
    <name type="scientific">Rhodococcoides fascians</name>
    <name type="common">Rhodococcus fascians</name>
    <dbReference type="NCBI Taxonomy" id="1828"/>
    <lineage>
        <taxon>Bacteria</taxon>
        <taxon>Bacillati</taxon>
        <taxon>Actinomycetota</taxon>
        <taxon>Actinomycetes</taxon>
        <taxon>Mycobacteriales</taxon>
        <taxon>Nocardiaceae</taxon>
        <taxon>Rhodococcoides</taxon>
    </lineage>
</organism>
<dbReference type="InterPro" id="IPR036291">
    <property type="entry name" value="NAD(P)-bd_dom_sf"/>
</dbReference>
<keyword evidence="2 3" id="KW-0560">Oxidoreductase</keyword>
<sequence length="304" mass="32382">MLELDRLDGRTVAVTGATSGIGYFVAERLAGLGAEVIVVARSPERGRHAIGLLPHCGRHRFLEMDLTDIDSVRQAGEELRNTAQLDGLIMNAGLVTAPASFESGPFGVELTVGTNALAHVELLRLALPSLERVPGARIVSIGSMLTQRISFDPNNWLSQQSYRPRAAYAMSKHATEILGFELSRRLRSRHSSVASIVAHPGGAIDALTADRPGIHSRPVVVRAAARVLGPAFTSVVQGKDSAAESAVAAIAARDLPIDEVYIGPRRNASGPPAITEPVRTSRDPELGAFLWNETERIIGASIIA</sequence>
<dbReference type="OrthoDB" id="4449798at2"/>
<dbReference type="EC" id="1.2.1.-" evidence="3"/>
<evidence type="ECO:0000256" key="2">
    <source>
        <dbReference type="ARBA" id="ARBA00023002"/>
    </source>
</evidence>
<dbReference type="AlphaFoldDB" id="A0A143QMK7"/>
<dbReference type="PANTHER" id="PTHR24320:SF148">
    <property type="entry name" value="NAD(P)-BINDING ROSSMANN-FOLD SUPERFAMILY PROTEIN"/>
    <property type="match status" value="1"/>
</dbReference>
<dbReference type="Gene3D" id="3.40.50.720">
    <property type="entry name" value="NAD(P)-binding Rossmann-like Domain"/>
    <property type="match status" value="1"/>
</dbReference>
<accession>A0A143QMK7</accession>
<dbReference type="EMBL" id="CP015220">
    <property type="protein sequence ID" value="AMY24171.1"/>
    <property type="molecule type" value="Genomic_DNA"/>
</dbReference>
<dbReference type="GO" id="GO:0016491">
    <property type="term" value="F:oxidoreductase activity"/>
    <property type="evidence" value="ECO:0007669"/>
    <property type="project" value="UniProtKB-KW"/>
</dbReference>
<dbReference type="Pfam" id="PF00106">
    <property type="entry name" value="adh_short"/>
    <property type="match status" value="1"/>
</dbReference>
<evidence type="ECO:0000313" key="3">
    <source>
        <dbReference type="EMBL" id="AMY24171.1"/>
    </source>
</evidence>
<dbReference type="PATRIC" id="fig|1653479.3.peg.2913"/>
<reference evidence="4" key="2">
    <citation type="submission" date="2016-04" db="EMBL/GenBank/DDBJ databases">
        <title>Complete Genome and Plasmid Sequences for Rhodococcus fascians D188 and Draft Sequences for Rhodococcus spp. Isolates PBTS 1 and PBTS 2.</title>
        <authorList>
            <person name="Stamer R."/>
            <person name="Vereecke D."/>
            <person name="Zhang Y."/>
            <person name="Schilkey F."/>
            <person name="Devitt N."/>
            <person name="Randall J."/>
        </authorList>
    </citation>
    <scope>NUCLEOTIDE SEQUENCE [LARGE SCALE GENOMIC DNA]</scope>
    <source>
        <strain evidence="4">PBTS2</strain>
    </source>
</reference>
<reference evidence="3 4" key="1">
    <citation type="journal article" date="2016" name="Genome Announc.">
        <title>Complete Genome and Plasmid Sequences for Rhodococcus fascians D188 and Draft Sequences for Rhodococcus Isolates PBTS 1 and PBTS 2.</title>
        <authorList>
            <person name="Stamler R.A."/>
            <person name="Vereecke D."/>
            <person name="Zhang Y."/>
            <person name="Schilkey F."/>
            <person name="Devitt N."/>
            <person name="Randall J.J."/>
        </authorList>
    </citation>
    <scope>NUCLEOTIDE SEQUENCE [LARGE SCALE GENOMIC DNA]</scope>
    <source>
        <strain evidence="3 4">PBTS2</strain>
    </source>
</reference>
<dbReference type="PRINTS" id="PR00081">
    <property type="entry name" value="GDHRDH"/>
</dbReference>
<evidence type="ECO:0000313" key="4">
    <source>
        <dbReference type="Proteomes" id="UP000076038"/>
    </source>
</evidence>
<dbReference type="Proteomes" id="UP000076038">
    <property type="component" value="Chromosome"/>
</dbReference>
<protein>
    <submittedName>
        <fullName evidence="3">Fatty acyl-CoA reductase</fullName>
        <ecNumber evidence="3">1.2.1.-</ecNumber>
    </submittedName>
</protein>
<dbReference type="InterPro" id="IPR020904">
    <property type="entry name" value="Sc_DH/Rdtase_CS"/>
</dbReference>
<proteinExistence type="inferred from homology"/>
<gene>
    <name evidence="3" type="primary">acr1_1</name>
    <name evidence="3" type="ORF">A3Q41_02880</name>
</gene>
<dbReference type="PANTHER" id="PTHR24320">
    <property type="entry name" value="RETINOL DEHYDROGENASE"/>
    <property type="match status" value="1"/>
</dbReference>
<name>A0A143QMK7_RHOFA</name>
<dbReference type="PROSITE" id="PS00061">
    <property type="entry name" value="ADH_SHORT"/>
    <property type="match status" value="1"/>
</dbReference>
<comment type="similarity">
    <text evidence="1">Belongs to the short-chain dehydrogenases/reductases (SDR) family.</text>
</comment>
<dbReference type="InterPro" id="IPR002347">
    <property type="entry name" value="SDR_fam"/>
</dbReference>
<dbReference type="KEGG" id="rhs:A3Q41_02880"/>
<dbReference type="SUPFAM" id="SSF51735">
    <property type="entry name" value="NAD(P)-binding Rossmann-fold domains"/>
    <property type="match status" value="1"/>
</dbReference>
<keyword evidence="4" id="KW-1185">Reference proteome</keyword>